<evidence type="ECO:0000313" key="2">
    <source>
        <dbReference type="Proteomes" id="UP001147746"/>
    </source>
</evidence>
<dbReference type="AlphaFoldDB" id="A0A9W9U266"/>
<accession>A0A9W9U266</accession>
<reference evidence="1" key="2">
    <citation type="journal article" date="2023" name="IMA Fungus">
        <title>Comparative genomic study of the Penicillium genus elucidates a diverse pangenome and 15 lateral gene transfer events.</title>
        <authorList>
            <person name="Petersen C."/>
            <person name="Sorensen T."/>
            <person name="Nielsen M.R."/>
            <person name="Sondergaard T.E."/>
            <person name="Sorensen J.L."/>
            <person name="Fitzpatrick D.A."/>
            <person name="Frisvad J.C."/>
            <person name="Nielsen K.L."/>
        </authorList>
    </citation>
    <scope>NUCLEOTIDE SEQUENCE</scope>
    <source>
        <strain evidence="1">IBT 21472</strain>
    </source>
</reference>
<name>A0A9W9U266_9EURO</name>
<protein>
    <submittedName>
        <fullName evidence="1">Uncharacterized protein</fullName>
    </submittedName>
</protein>
<gene>
    <name evidence="1" type="ORF">N7476_008011</name>
</gene>
<dbReference type="EMBL" id="JAPZBO010000008">
    <property type="protein sequence ID" value="KAJ5307355.1"/>
    <property type="molecule type" value="Genomic_DNA"/>
</dbReference>
<organism evidence="1 2">
    <name type="scientific">Penicillium atrosanguineum</name>
    <dbReference type="NCBI Taxonomy" id="1132637"/>
    <lineage>
        <taxon>Eukaryota</taxon>
        <taxon>Fungi</taxon>
        <taxon>Dikarya</taxon>
        <taxon>Ascomycota</taxon>
        <taxon>Pezizomycotina</taxon>
        <taxon>Eurotiomycetes</taxon>
        <taxon>Eurotiomycetidae</taxon>
        <taxon>Eurotiales</taxon>
        <taxon>Aspergillaceae</taxon>
        <taxon>Penicillium</taxon>
    </lineage>
</organism>
<comment type="caution">
    <text evidence="1">The sequence shown here is derived from an EMBL/GenBank/DDBJ whole genome shotgun (WGS) entry which is preliminary data.</text>
</comment>
<dbReference type="Proteomes" id="UP001147746">
    <property type="component" value="Unassembled WGS sequence"/>
</dbReference>
<proteinExistence type="predicted"/>
<keyword evidence="2" id="KW-1185">Reference proteome</keyword>
<reference evidence="1" key="1">
    <citation type="submission" date="2022-12" db="EMBL/GenBank/DDBJ databases">
        <authorList>
            <person name="Petersen C."/>
        </authorList>
    </citation>
    <scope>NUCLEOTIDE SEQUENCE</scope>
    <source>
        <strain evidence="1">IBT 21472</strain>
    </source>
</reference>
<sequence>METDLATAMSMAELSSHVPLCYPTRLLCFVNIPDLWNFVEEVHVVFRIYTNGAFQEGPPGTAIMVRNDQTTAAYTQTGY</sequence>
<evidence type="ECO:0000313" key="1">
    <source>
        <dbReference type="EMBL" id="KAJ5307355.1"/>
    </source>
</evidence>